<sequence>MQADRASMAWELEDAQAWAKPKGEFALLVVERPVPIMPKDKVFLLGGNGKALYWRLRAGRLGVLVPVEELNKVDHAWAFQIQYAT</sequence>
<dbReference type="InParanoid" id="G4TYS1"/>
<evidence type="ECO:0000313" key="1">
    <source>
        <dbReference type="EMBL" id="CCA76464.1"/>
    </source>
</evidence>
<dbReference type="EMBL" id="CAFZ01000767">
    <property type="protein sequence ID" value="CCA76464.1"/>
    <property type="molecule type" value="Genomic_DNA"/>
</dbReference>
<evidence type="ECO:0000313" key="2">
    <source>
        <dbReference type="Proteomes" id="UP000007148"/>
    </source>
</evidence>
<dbReference type="HOGENOM" id="CLU_2513483_0_0_1"/>
<keyword evidence="2" id="KW-1185">Reference proteome</keyword>
<proteinExistence type="predicted"/>
<dbReference type="OrthoDB" id="6039950at2759"/>
<dbReference type="Proteomes" id="UP000007148">
    <property type="component" value="Unassembled WGS sequence"/>
</dbReference>
<reference evidence="1 2" key="1">
    <citation type="journal article" date="2011" name="PLoS Pathog.">
        <title>Endophytic Life Strategies Decoded by Genome and Transcriptome Analyses of the Mutualistic Root Symbiont Piriformospora indica.</title>
        <authorList>
            <person name="Zuccaro A."/>
            <person name="Lahrmann U."/>
            <person name="Guldener U."/>
            <person name="Langen G."/>
            <person name="Pfiffi S."/>
            <person name="Biedenkopf D."/>
            <person name="Wong P."/>
            <person name="Samans B."/>
            <person name="Grimm C."/>
            <person name="Basiewicz M."/>
            <person name="Murat C."/>
            <person name="Martin F."/>
            <person name="Kogel K.H."/>
        </authorList>
    </citation>
    <scope>NUCLEOTIDE SEQUENCE [LARGE SCALE GENOMIC DNA]</scope>
    <source>
        <strain evidence="1 2">DSM 11827</strain>
    </source>
</reference>
<dbReference type="AlphaFoldDB" id="G4TYS1"/>
<gene>
    <name evidence="1" type="ORF">PIIN_10457</name>
</gene>
<organism evidence="1 2">
    <name type="scientific">Serendipita indica (strain DSM 11827)</name>
    <name type="common">Root endophyte fungus</name>
    <name type="synonym">Piriformospora indica</name>
    <dbReference type="NCBI Taxonomy" id="1109443"/>
    <lineage>
        <taxon>Eukaryota</taxon>
        <taxon>Fungi</taxon>
        <taxon>Dikarya</taxon>
        <taxon>Basidiomycota</taxon>
        <taxon>Agaricomycotina</taxon>
        <taxon>Agaricomycetes</taxon>
        <taxon>Sebacinales</taxon>
        <taxon>Serendipitaceae</taxon>
        <taxon>Serendipita</taxon>
    </lineage>
</organism>
<protein>
    <submittedName>
        <fullName evidence="1">Uncharacterized protein</fullName>
    </submittedName>
</protein>
<name>G4TYS1_SERID</name>
<accession>G4TYS1</accession>
<comment type="caution">
    <text evidence="1">The sequence shown here is derived from an EMBL/GenBank/DDBJ whole genome shotgun (WGS) entry which is preliminary data.</text>
</comment>